<dbReference type="EMBL" id="JADCNM010000009">
    <property type="protein sequence ID" value="KAG0468627.1"/>
    <property type="molecule type" value="Genomic_DNA"/>
</dbReference>
<evidence type="ECO:0000313" key="2">
    <source>
        <dbReference type="Proteomes" id="UP000639772"/>
    </source>
</evidence>
<dbReference type="Proteomes" id="UP000639772">
    <property type="component" value="Chromosome 9"/>
</dbReference>
<evidence type="ECO:0000313" key="1">
    <source>
        <dbReference type="EMBL" id="KAG0468627.1"/>
    </source>
</evidence>
<gene>
    <name evidence="1" type="ORF">HPP92_017955</name>
</gene>
<protein>
    <submittedName>
        <fullName evidence="1">Uncharacterized protein</fullName>
    </submittedName>
</protein>
<comment type="caution">
    <text evidence="1">The sequence shown here is derived from an EMBL/GenBank/DDBJ whole genome shotgun (WGS) entry which is preliminary data.</text>
</comment>
<name>A0A835QJ12_VANPL</name>
<reference evidence="1 2" key="1">
    <citation type="journal article" date="2020" name="Nat. Food">
        <title>A phased Vanilla planifolia genome enables genetic improvement of flavour and production.</title>
        <authorList>
            <person name="Hasing T."/>
            <person name="Tang H."/>
            <person name="Brym M."/>
            <person name="Khazi F."/>
            <person name="Huang T."/>
            <person name="Chambers A.H."/>
        </authorList>
    </citation>
    <scope>NUCLEOTIDE SEQUENCE [LARGE SCALE GENOMIC DNA]</scope>
    <source>
        <tissue evidence="1">Leaf</tissue>
    </source>
</reference>
<organism evidence="1 2">
    <name type="scientific">Vanilla planifolia</name>
    <name type="common">Vanilla</name>
    <dbReference type="NCBI Taxonomy" id="51239"/>
    <lineage>
        <taxon>Eukaryota</taxon>
        <taxon>Viridiplantae</taxon>
        <taxon>Streptophyta</taxon>
        <taxon>Embryophyta</taxon>
        <taxon>Tracheophyta</taxon>
        <taxon>Spermatophyta</taxon>
        <taxon>Magnoliopsida</taxon>
        <taxon>Liliopsida</taxon>
        <taxon>Asparagales</taxon>
        <taxon>Orchidaceae</taxon>
        <taxon>Vanilloideae</taxon>
        <taxon>Vanilleae</taxon>
        <taxon>Vanilla</taxon>
    </lineage>
</organism>
<sequence length="75" mass="8361">METNHQLSPSILNSLQINSSKSIDYGQQEHMGGNMIQHRKGMALTMTGSEDKKAGFKNKTNEDILKGFARLILPE</sequence>
<accession>A0A835QJ12</accession>
<proteinExistence type="predicted"/>
<dbReference type="AlphaFoldDB" id="A0A835QJ12"/>